<dbReference type="NCBIfam" id="NF008292">
    <property type="entry name" value="PRK11072.1"/>
    <property type="match status" value="1"/>
</dbReference>
<evidence type="ECO:0000256" key="6">
    <source>
        <dbReference type="ARBA" id="ARBA00023268"/>
    </source>
</evidence>
<comment type="function">
    <text evidence="7">Involved in the regulation of glutamine synthetase GlnA, a key enzyme in the process to assimilate ammonia. When cellular nitrogen levels are high, the C-terminal adenylyl transferase (AT) inactivates GlnA by covalent transfer of an adenylyl group from ATP to specific tyrosine residue of GlnA, thus reducing its activity. Conversely, when nitrogen levels are low, the N-terminal adenylyl removase (AR) activates GlnA by removing the adenylyl group by phosphorolysis, increasing its activity. The regulatory region of GlnE binds the signal transduction protein PII (GlnB) which indicates the nitrogen status of the cell.</text>
</comment>
<dbReference type="AlphaFoldDB" id="A0A2S2E7A3"/>
<evidence type="ECO:0000313" key="11">
    <source>
        <dbReference type="Proteomes" id="UP000245728"/>
    </source>
</evidence>
<dbReference type="FunFam" id="1.20.120.330:FF:000005">
    <property type="entry name" value="Bifunctional glutamine synthetase adenylyltransferase/adenylyl-removing enzyme"/>
    <property type="match status" value="1"/>
</dbReference>
<accession>A0A2S2E7A3</accession>
<organism evidence="10 11">
    <name type="scientific">Saliniradius amylolyticus</name>
    <dbReference type="NCBI Taxonomy" id="2183582"/>
    <lineage>
        <taxon>Bacteria</taxon>
        <taxon>Pseudomonadati</taxon>
        <taxon>Pseudomonadota</taxon>
        <taxon>Gammaproteobacteria</taxon>
        <taxon>Alteromonadales</taxon>
        <taxon>Alteromonadaceae</taxon>
        <taxon>Saliniradius</taxon>
    </lineage>
</organism>
<evidence type="ECO:0000256" key="7">
    <source>
        <dbReference type="HAMAP-Rule" id="MF_00802"/>
    </source>
</evidence>
<dbReference type="PANTHER" id="PTHR30621:SF0">
    <property type="entry name" value="BIFUNCTIONAL GLUTAMINE SYNTHETASE ADENYLYLTRANSFERASE_ADENYLYL-REMOVING ENZYME"/>
    <property type="match status" value="1"/>
</dbReference>
<evidence type="ECO:0000256" key="1">
    <source>
        <dbReference type="ARBA" id="ARBA00022679"/>
    </source>
</evidence>
<dbReference type="GO" id="GO:0016874">
    <property type="term" value="F:ligase activity"/>
    <property type="evidence" value="ECO:0007669"/>
    <property type="project" value="UniProtKB-KW"/>
</dbReference>
<dbReference type="GO" id="GO:0005829">
    <property type="term" value="C:cytosol"/>
    <property type="evidence" value="ECO:0007669"/>
    <property type="project" value="TreeGrafter"/>
</dbReference>
<dbReference type="Pfam" id="PF03710">
    <property type="entry name" value="GlnE"/>
    <property type="match status" value="2"/>
</dbReference>
<dbReference type="GO" id="GO:0008882">
    <property type="term" value="F:[glutamate-ammonia-ligase] adenylyltransferase activity"/>
    <property type="evidence" value="ECO:0007669"/>
    <property type="project" value="UniProtKB-UniRule"/>
</dbReference>
<dbReference type="SUPFAM" id="SSF81301">
    <property type="entry name" value="Nucleotidyltransferase"/>
    <property type="match status" value="2"/>
</dbReference>
<evidence type="ECO:0000313" key="10">
    <source>
        <dbReference type="EMBL" id="AWL12847.1"/>
    </source>
</evidence>
<dbReference type="GO" id="GO:0000820">
    <property type="term" value="P:regulation of glutamine family amino acid metabolic process"/>
    <property type="evidence" value="ECO:0007669"/>
    <property type="project" value="UniProtKB-UniRule"/>
</dbReference>
<reference evidence="10 11" key="1">
    <citation type="submission" date="2018-05" db="EMBL/GenBank/DDBJ databases">
        <title>Salinimonas sp. HMF8227 Genome sequencing and assembly.</title>
        <authorList>
            <person name="Kang H."/>
            <person name="Kang J."/>
            <person name="Cha I."/>
            <person name="Kim H."/>
            <person name="Joh K."/>
        </authorList>
    </citation>
    <scope>NUCLEOTIDE SEQUENCE [LARGE SCALE GENOMIC DNA]</scope>
    <source>
        <strain evidence="10 11">HMF8227</strain>
    </source>
</reference>
<protein>
    <recommendedName>
        <fullName evidence="7">Bifunctional glutamine synthetase adenylyltransferase/adenylyl-removing enzyme</fullName>
    </recommendedName>
    <alternativeName>
        <fullName evidence="7">ATP:glutamine synthetase adenylyltransferase</fullName>
    </alternativeName>
    <alternativeName>
        <fullName evidence="7">ATase</fullName>
    </alternativeName>
    <domain>
        <recommendedName>
            <fullName evidence="7">Glutamine synthetase adenylyl-L-tyrosine phosphorylase</fullName>
            <ecNumber evidence="7">2.7.7.89</ecNumber>
        </recommendedName>
        <alternativeName>
            <fullName evidence="7">Adenylyl removase</fullName>
            <shortName evidence="7">AR</shortName>
            <shortName evidence="7">AT-N</shortName>
        </alternativeName>
    </domain>
    <domain>
        <recommendedName>
            <fullName evidence="7">Glutamine synthetase adenylyl transferase</fullName>
            <ecNumber evidence="7">2.7.7.42</ecNumber>
        </recommendedName>
        <alternativeName>
            <fullName evidence="7">Adenylyl transferase</fullName>
            <shortName evidence="7">AT</shortName>
            <shortName evidence="7">AT-C</shortName>
        </alternativeName>
    </domain>
</protein>
<evidence type="ECO:0000259" key="9">
    <source>
        <dbReference type="Pfam" id="PF08335"/>
    </source>
</evidence>
<evidence type="ECO:0000259" key="8">
    <source>
        <dbReference type="Pfam" id="PF03710"/>
    </source>
</evidence>
<keyword evidence="2 7" id="KW-0548">Nucleotidyltransferase</keyword>
<evidence type="ECO:0000256" key="2">
    <source>
        <dbReference type="ARBA" id="ARBA00022695"/>
    </source>
</evidence>
<evidence type="ECO:0000256" key="4">
    <source>
        <dbReference type="ARBA" id="ARBA00022840"/>
    </source>
</evidence>
<evidence type="ECO:0000256" key="3">
    <source>
        <dbReference type="ARBA" id="ARBA00022741"/>
    </source>
</evidence>
<dbReference type="Proteomes" id="UP000245728">
    <property type="component" value="Chromosome"/>
</dbReference>
<proteinExistence type="inferred from homology"/>
<keyword evidence="10" id="KW-0436">Ligase</keyword>
<sequence length="954" mass="111049">MSQNHALPPPLAKTADKYWQRLREQDTAPEELEKHQTWLWPVLGLSDFVCRALTQYPQWINWLANERHTAVRYREHLKAQLQEVTSEDELMPVLRRYRQQQMLRLAVLDLRNEQDIDTSLKQVSELADALINEAYQWLYHKLGERFGTPMYEGQAQPMLILGMGKLGGHELNFSSDIDLIFCYPELGETEGGKKCIENQVFFTKLGQKLINALNQITVDGQVFRVDMRLRPFGDSGPLVMHFAALEDYYQEQGREWERYAMVKARVINPDKVYAAQLQQILRPFVYRRYIDYSAIDALRNMKRLIRKEVRRRSLTDNIKLGAGGIREVEFIAQTFQLIRGGREQALQTPNLYQVLAALRELEVLPEQELTDLETDYRFLRKVEHCLQQFDDQQTQALPEDEHDQARLAWVMEEESYDQLYRRIGDAMERIHDYFNGLIGEDEEHQEPEAHSDWQDLWELSLTDEEALALLSQNLSEAVAEELWQQLKTFATEQEQRSMGKRGRETLDKLMPLLLQLTFENQPEHSGELLGRLLMVVQAVSRRTTYLELLRENKGALEQLIRLCHASPWIAEQIRSFPILLDELLNPQQLYELNQPGEYEDELRRYMLRIPEDDLEAQMEALRQFKLSQQLKVAAADVTGVLPVMRVSDHLTNLAEAVVREVVHLAWLQMEQKYGRPQGIEPTETGLGVIAYGKMGGIELGYGSDLDLVFIHNCDSHGDTDGPKAIDSKQFYIKLAQRIMHLFTTKTASGDLYDIDLRLRPAGQSGLLVCHIGGFEEYQFNDAWTWEHQALTRSRFIFGDREVRDEFQRIRQAVLCCPRDWLTLREDVAGMREKMRRHLTRQGEGFDLKQDPGGIADIEFLVQYWVLQESHHHPKLCDYSDNVRLLETLAQSGVIDSDTATMLTEAYLAYRNAGHHYTLARLPSVDDQHRFDQQRQQVRRVWQQVFPDFMPDSAN</sequence>
<gene>
    <name evidence="7 10" type="primary">glnE</name>
    <name evidence="10" type="ORF">HMF8227_02395</name>
</gene>
<dbReference type="InterPro" id="IPR023057">
    <property type="entry name" value="GlnE"/>
</dbReference>
<comment type="catalytic activity">
    <reaction evidence="7">
        <text>[glutamine synthetase]-L-tyrosine + ATP = [glutamine synthetase]-O(4)-(5'-adenylyl)-L-tyrosine + diphosphate</text>
        <dbReference type="Rhea" id="RHEA:18589"/>
        <dbReference type="Rhea" id="RHEA-COMP:10660"/>
        <dbReference type="Rhea" id="RHEA-COMP:10661"/>
        <dbReference type="ChEBI" id="CHEBI:30616"/>
        <dbReference type="ChEBI" id="CHEBI:33019"/>
        <dbReference type="ChEBI" id="CHEBI:46858"/>
        <dbReference type="ChEBI" id="CHEBI:83624"/>
        <dbReference type="EC" id="2.7.7.42"/>
    </reaction>
</comment>
<dbReference type="InterPro" id="IPR005190">
    <property type="entry name" value="GlnE_rpt_dom"/>
</dbReference>
<dbReference type="Gene3D" id="1.10.4050.10">
    <property type="entry name" value="Glutamine synthase adenylyltransferase GlnE"/>
    <property type="match status" value="1"/>
</dbReference>
<dbReference type="OrthoDB" id="9759366at2"/>
<keyword evidence="6 7" id="KW-0511">Multifunctional enzyme</keyword>
<feature type="domain" description="PII-uridylyltransferase/Glutamine-synthetase adenylyltransferase" evidence="9">
    <location>
        <begin position="299"/>
        <end position="437"/>
    </location>
</feature>
<dbReference type="GO" id="GO:0000287">
    <property type="term" value="F:magnesium ion binding"/>
    <property type="evidence" value="ECO:0007669"/>
    <property type="project" value="UniProtKB-UniRule"/>
</dbReference>
<keyword evidence="5 7" id="KW-0460">Magnesium</keyword>
<name>A0A2S2E7A3_9ALTE</name>
<feature type="region of interest" description="Adenylyl transferase" evidence="7">
    <location>
        <begin position="450"/>
        <end position="954"/>
    </location>
</feature>
<keyword evidence="4 7" id="KW-0067">ATP-binding</keyword>
<dbReference type="InterPro" id="IPR013546">
    <property type="entry name" value="PII_UdlTrfase/GS_AdlTrfase"/>
</dbReference>
<feature type="domain" description="PII-uridylyltransferase/Glutamine-synthetase adenylyltransferase" evidence="9">
    <location>
        <begin position="830"/>
        <end position="916"/>
    </location>
</feature>
<dbReference type="Gene3D" id="1.20.120.1510">
    <property type="match status" value="1"/>
</dbReference>
<dbReference type="CDD" id="cd05401">
    <property type="entry name" value="NT_GlnE_GlnD_like"/>
    <property type="match status" value="2"/>
</dbReference>
<keyword evidence="11" id="KW-1185">Reference proteome</keyword>
<dbReference type="FunFam" id="3.30.460.10:FF:000009">
    <property type="entry name" value="Bifunctional glutamine synthetase adenylyltransferase/adenylyl-removing enzyme"/>
    <property type="match status" value="2"/>
</dbReference>
<evidence type="ECO:0000256" key="5">
    <source>
        <dbReference type="ARBA" id="ARBA00022842"/>
    </source>
</evidence>
<dbReference type="GO" id="GO:0047388">
    <property type="term" value="F:[glutamine synthetase]-adenylyl-L-tyrosine phosphorylase activity"/>
    <property type="evidence" value="ECO:0007669"/>
    <property type="project" value="UniProtKB-EC"/>
</dbReference>
<dbReference type="InterPro" id="IPR043519">
    <property type="entry name" value="NT_sf"/>
</dbReference>
<dbReference type="Pfam" id="PF08335">
    <property type="entry name" value="GlnD_UR_UTase"/>
    <property type="match status" value="2"/>
</dbReference>
<keyword evidence="1 7" id="KW-0808">Transferase</keyword>
<dbReference type="Gene3D" id="1.20.120.330">
    <property type="entry name" value="Nucleotidyltransferases domain 2"/>
    <property type="match status" value="2"/>
</dbReference>
<comment type="catalytic activity">
    <reaction evidence="7">
        <text>[glutamine synthetase]-O(4)-(5'-adenylyl)-L-tyrosine + phosphate = [glutamine synthetase]-L-tyrosine + ADP</text>
        <dbReference type="Rhea" id="RHEA:43716"/>
        <dbReference type="Rhea" id="RHEA-COMP:10660"/>
        <dbReference type="Rhea" id="RHEA-COMP:10661"/>
        <dbReference type="ChEBI" id="CHEBI:43474"/>
        <dbReference type="ChEBI" id="CHEBI:46858"/>
        <dbReference type="ChEBI" id="CHEBI:83624"/>
        <dbReference type="ChEBI" id="CHEBI:456216"/>
        <dbReference type="EC" id="2.7.7.89"/>
    </reaction>
</comment>
<dbReference type="EC" id="2.7.7.42" evidence="7"/>
<dbReference type="PANTHER" id="PTHR30621">
    <property type="entry name" value="GLUTAMINE SYNTHETASE ADENYLYLTRANSFERASE"/>
    <property type="match status" value="1"/>
</dbReference>
<dbReference type="GO" id="GO:0005524">
    <property type="term" value="F:ATP binding"/>
    <property type="evidence" value="ECO:0007669"/>
    <property type="project" value="UniProtKB-UniRule"/>
</dbReference>
<dbReference type="EMBL" id="CP029347">
    <property type="protein sequence ID" value="AWL12847.1"/>
    <property type="molecule type" value="Genomic_DNA"/>
</dbReference>
<dbReference type="Gene3D" id="3.30.460.10">
    <property type="entry name" value="Beta Polymerase, domain 2"/>
    <property type="match status" value="2"/>
</dbReference>
<dbReference type="KEGG" id="salh:HMF8227_02395"/>
<feature type="domain" description="Glutamate-ammonia ligase adenylyltransferase repeated" evidence="8">
    <location>
        <begin position="39"/>
        <end position="276"/>
    </location>
</feature>
<dbReference type="SUPFAM" id="SSF81593">
    <property type="entry name" value="Nucleotidyltransferase substrate binding subunit/domain"/>
    <property type="match status" value="2"/>
</dbReference>
<keyword evidence="3 7" id="KW-0547">Nucleotide-binding</keyword>
<feature type="domain" description="Glutamate-ammonia ligase adenylyltransferase repeated" evidence="8">
    <location>
        <begin position="556"/>
        <end position="808"/>
    </location>
</feature>
<feature type="region of interest" description="Adenylyl removase" evidence="7">
    <location>
        <begin position="1"/>
        <end position="442"/>
    </location>
</feature>
<dbReference type="HAMAP" id="MF_00802">
    <property type="entry name" value="GlnE"/>
    <property type="match status" value="1"/>
</dbReference>
<comment type="similarity">
    <text evidence="7">Belongs to the GlnE family.</text>
</comment>
<dbReference type="RefSeq" id="WP_109340383.1">
    <property type="nucleotide sequence ID" value="NZ_CP029347.1"/>
</dbReference>
<comment type="cofactor">
    <cofactor evidence="7">
        <name>Mg(2+)</name>
        <dbReference type="ChEBI" id="CHEBI:18420"/>
    </cofactor>
</comment>
<dbReference type="EC" id="2.7.7.89" evidence="7"/>